<protein>
    <submittedName>
        <fullName evidence="8">Alkaline phosphatase isoform B</fullName>
    </submittedName>
</protein>
<evidence type="ECO:0000256" key="2">
    <source>
        <dbReference type="SAM" id="Coils"/>
    </source>
</evidence>
<dbReference type="SUPFAM" id="SSF47661">
    <property type="entry name" value="t-snare proteins"/>
    <property type="match status" value="1"/>
</dbReference>
<dbReference type="Pfam" id="PF05008">
    <property type="entry name" value="V-SNARE"/>
    <property type="match status" value="1"/>
</dbReference>
<dbReference type="Pfam" id="PF09423">
    <property type="entry name" value="PhoD"/>
    <property type="match status" value="1"/>
</dbReference>
<dbReference type="Gene3D" id="3.60.21.70">
    <property type="entry name" value="PhoD-like phosphatase"/>
    <property type="match status" value="1"/>
</dbReference>
<dbReference type="PANTHER" id="PTHR43606:SF2">
    <property type="entry name" value="ALKALINE PHOSPHATASE FAMILY PROTEIN (AFU_ORTHOLOGUE AFUA_5G03860)"/>
    <property type="match status" value="1"/>
</dbReference>
<dbReference type="InterPro" id="IPR010989">
    <property type="entry name" value="SNARE"/>
</dbReference>
<evidence type="ECO:0000259" key="7">
    <source>
        <dbReference type="Pfam" id="PF16655"/>
    </source>
</evidence>
<evidence type="ECO:0000313" key="8">
    <source>
        <dbReference type="EMBL" id="PRW58604.1"/>
    </source>
</evidence>
<comment type="similarity">
    <text evidence="1">Belongs to the VTI1 family.</text>
</comment>
<comment type="caution">
    <text evidence="8">The sequence shown here is derived from an EMBL/GenBank/DDBJ whole genome shotgun (WGS) entry which is preliminary data.</text>
</comment>
<feature type="domain" description="Phospholipase D N-terminal" evidence="7">
    <location>
        <begin position="284"/>
        <end position="394"/>
    </location>
</feature>
<dbReference type="Gene3D" id="1.20.5.110">
    <property type="match status" value="2"/>
</dbReference>
<dbReference type="InterPro" id="IPR018946">
    <property type="entry name" value="PhoD-like_MPP"/>
</dbReference>
<dbReference type="InterPro" id="IPR052900">
    <property type="entry name" value="Phospholipid_Metab_Enz"/>
</dbReference>
<reference evidence="8 9" key="1">
    <citation type="journal article" date="2018" name="Plant J.">
        <title>Genome sequences of Chlorella sorokiniana UTEX 1602 and Micractinium conductrix SAG 241.80: implications to maltose excretion by a green alga.</title>
        <authorList>
            <person name="Arriola M.B."/>
            <person name="Velmurugan N."/>
            <person name="Zhang Y."/>
            <person name="Plunkett M.H."/>
            <person name="Hondzo H."/>
            <person name="Barney B.M."/>
        </authorList>
    </citation>
    <scope>NUCLEOTIDE SEQUENCE [LARGE SCALE GENOMIC DNA]</scope>
    <source>
        <strain evidence="9">UTEX 1602</strain>
    </source>
</reference>
<dbReference type="SUPFAM" id="SSF58038">
    <property type="entry name" value="SNARE fusion complex"/>
    <property type="match status" value="2"/>
</dbReference>
<dbReference type="InterPro" id="IPR038607">
    <property type="entry name" value="PhoD-like_sf"/>
</dbReference>
<name>A0A2P6TX07_CHLSO</name>
<dbReference type="InterPro" id="IPR029052">
    <property type="entry name" value="Metallo-depent_PP-like"/>
</dbReference>
<dbReference type="Pfam" id="PF16655">
    <property type="entry name" value="PhoD_N"/>
    <property type="match status" value="1"/>
</dbReference>
<dbReference type="OrthoDB" id="44589at2759"/>
<evidence type="ECO:0000313" key="9">
    <source>
        <dbReference type="Proteomes" id="UP000239899"/>
    </source>
</evidence>
<keyword evidence="4" id="KW-0812">Transmembrane</keyword>
<evidence type="ECO:0000259" key="5">
    <source>
        <dbReference type="Pfam" id="PF05008"/>
    </source>
</evidence>
<dbReference type="GO" id="GO:0006886">
    <property type="term" value="P:intracellular protein transport"/>
    <property type="evidence" value="ECO:0007669"/>
    <property type="project" value="InterPro"/>
</dbReference>
<keyword evidence="4" id="KW-1133">Transmembrane helix</keyword>
<dbReference type="STRING" id="3076.A0A2P6TX07"/>
<feature type="domain" description="Vesicle transport v-SNARE N-terminal" evidence="5">
    <location>
        <begin position="3"/>
        <end position="91"/>
    </location>
</feature>
<dbReference type="Proteomes" id="UP000239899">
    <property type="component" value="Unassembled WGS sequence"/>
</dbReference>
<dbReference type="InterPro" id="IPR032093">
    <property type="entry name" value="PhoD_N"/>
</dbReference>
<dbReference type="EMBL" id="LHPG02000005">
    <property type="protein sequence ID" value="PRW58604.1"/>
    <property type="molecule type" value="Genomic_DNA"/>
</dbReference>
<feature type="coiled-coil region" evidence="2">
    <location>
        <begin position="39"/>
        <end position="88"/>
    </location>
</feature>
<dbReference type="InterPro" id="IPR038407">
    <property type="entry name" value="v-SNARE_N_sf"/>
</dbReference>
<dbReference type="InterPro" id="IPR007705">
    <property type="entry name" value="Vesicle_trsprt_v-SNARE_N"/>
</dbReference>
<evidence type="ECO:0000256" key="3">
    <source>
        <dbReference type="SAM" id="MobiDB-lite"/>
    </source>
</evidence>
<dbReference type="SUPFAM" id="SSF56300">
    <property type="entry name" value="Metallo-dependent phosphatases"/>
    <property type="match status" value="1"/>
</dbReference>
<dbReference type="AlphaFoldDB" id="A0A2P6TX07"/>
<dbReference type="Gene3D" id="2.60.40.380">
    <property type="entry name" value="Purple acid phosphatase-like, N-terminal"/>
    <property type="match status" value="1"/>
</dbReference>
<evidence type="ECO:0000256" key="1">
    <source>
        <dbReference type="ARBA" id="ARBA00006108"/>
    </source>
</evidence>
<evidence type="ECO:0000259" key="6">
    <source>
        <dbReference type="Pfam" id="PF09423"/>
    </source>
</evidence>
<feature type="domain" description="PhoD-like phosphatase metallophosphatase" evidence="6">
    <location>
        <begin position="405"/>
        <end position="838"/>
    </location>
</feature>
<accession>A0A2P6TX07</accession>
<sequence>MDSGLWRQYETEYCTKATELSNRVEGLAALAPEQRRSGVRDLEAAVREAEQLLQRMDMEARSYSPDQARQLLQKVKEYKADLAALKEKARRGAAGAGGGPDARAELGLAGDYYQTSAGQRDRLLTATDRLNKTSDRIQQGRQQLHETEAIGANILADLQRQRQQIEHARQQAQQTDANELGVQILSDLQRQRETILHSRDTLHTVDTHISRSRQILSTMSKRILQNKLIMWGIILLLLGAIGLVLWANSPCIASASPKGVSRLRAIASMVSKDAADSGGPAFLHGVGSFDPLPDGVIIWTRVTPSAAITSTSNDSRKGAQADSGSSSGGGAIAVDWVVSERSDFSALAASGSFTTDASRDWTVAVDVTGLRPATYFFYRFSVGKLHSVVGETKTTASGHLEELTFAQVCCSNWGFGRFHVYDLATRVDGLDFVLHCGDYIYEYGKGAYPERRFQARHGLRRPKHQCKTLEDFRRRYACYRTDAALQELHRRVPWVCVWDDHEVADSASVSTSDNSDGASRQEWEARKRSGVQAFSEWVPVRGLQPGAPDLAGCHRTLHFGDLITLMLVENRLAARTPPLDPSTTTFYKQTALKHPSEWEDGGAMQAAKEEFLAQLAHPRRQMIGAQQVADVRQAVQDSVAAGRPWQVFLSQTVFSPLRAPKLGETVGLQHRLLAWICRKALKTAVSEKRAGAEGAHMARMYLAFGRYNLPMNPGAYDGYQAERAELMEAFSMPGCNAVVLAGDSHNAWAHELLDARGRRVGVEFDAPAVTSPGFAEDIYSRFQRQVGRLAKLFPLYLFTPWVEDSLQAANPASLRFCNLNQRGLVLHHVTHGRWHTEFHFVNSVTEKEYRNYVGAAFNVEQGQRGMLHKAFRYLTVDHEIPKREQSKRSAFLRLLRGTRSIDKQQK</sequence>
<dbReference type="Pfam" id="PF12352">
    <property type="entry name" value="V-SNARE_C"/>
    <property type="match status" value="2"/>
</dbReference>
<feature type="region of interest" description="Disordered" evidence="3">
    <location>
        <begin position="309"/>
        <end position="328"/>
    </location>
</feature>
<dbReference type="Gene3D" id="1.20.58.400">
    <property type="entry name" value="t-snare proteins"/>
    <property type="match status" value="1"/>
</dbReference>
<gene>
    <name evidence="8" type="ORF">C2E21_2976</name>
</gene>
<keyword evidence="9" id="KW-1185">Reference proteome</keyword>
<evidence type="ECO:0000256" key="4">
    <source>
        <dbReference type="SAM" id="Phobius"/>
    </source>
</evidence>
<keyword evidence="4" id="KW-0472">Membrane</keyword>
<dbReference type="CDD" id="cd07389">
    <property type="entry name" value="MPP_PhoD"/>
    <property type="match status" value="1"/>
</dbReference>
<dbReference type="GO" id="GO:0016020">
    <property type="term" value="C:membrane"/>
    <property type="evidence" value="ECO:0007669"/>
    <property type="project" value="InterPro"/>
</dbReference>
<organism evidence="8 9">
    <name type="scientific">Chlorella sorokiniana</name>
    <name type="common">Freshwater green alga</name>
    <dbReference type="NCBI Taxonomy" id="3076"/>
    <lineage>
        <taxon>Eukaryota</taxon>
        <taxon>Viridiplantae</taxon>
        <taxon>Chlorophyta</taxon>
        <taxon>core chlorophytes</taxon>
        <taxon>Trebouxiophyceae</taxon>
        <taxon>Chlorellales</taxon>
        <taxon>Chlorellaceae</taxon>
        <taxon>Chlorella clade</taxon>
        <taxon>Chlorella</taxon>
    </lineage>
</organism>
<proteinExistence type="inferred from homology"/>
<keyword evidence="2" id="KW-0175">Coiled coil</keyword>
<dbReference type="PANTHER" id="PTHR43606">
    <property type="entry name" value="PHOSPHATASE, PUTATIVE (AFU_ORTHOLOGUE AFUA_6G08710)-RELATED"/>
    <property type="match status" value="1"/>
</dbReference>
<dbReference type="GO" id="GO:0016192">
    <property type="term" value="P:vesicle-mediated transport"/>
    <property type="evidence" value="ECO:0007669"/>
    <property type="project" value="InterPro"/>
</dbReference>
<dbReference type="CDD" id="cd15862">
    <property type="entry name" value="SNARE_Vti1"/>
    <property type="match status" value="1"/>
</dbReference>
<feature type="transmembrane region" description="Helical" evidence="4">
    <location>
        <begin position="228"/>
        <end position="247"/>
    </location>
</feature>